<keyword evidence="6" id="KW-0732">Signal</keyword>
<dbReference type="Proteomes" id="UP000507470">
    <property type="component" value="Unassembled WGS sequence"/>
</dbReference>
<evidence type="ECO:0000259" key="7">
    <source>
        <dbReference type="PROSITE" id="PS51387"/>
    </source>
</evidence>
<feature type="signal peptide" evidence="6">
    <location>
        <begin position="1"/>
        <end position="20"/>
    </location>
</feature>
<dbReference type="Pfam" id="PF01565">
    <property type="entry name" value="FAD_binding_4"/>
    <property type="match status" value="1"/>
</dbReference>
<name>A0A6J8B4V2_MYTCO</name>
<accession>A0A6J8B4V2</accession>
<dbReference type="PROSITE" id="PS00862">
    <property type="entry name" value="OX2_COVAL_FAD"/>
    <property type="match status" value="1"/>
</dbReference>
<dbReference type="InterPro" id="IPR050416">
    <property type="entry name" value="FAD-linked_Oxidoreductase"/>
</dbReference>
<evidence type="ECO:0000256" key="3">
    <source>
        <dbReference type="ARBA" id="ARBA00022630"/>
    </source>
</evidence>
<dbReference type="Pfam" id="PF08031">
    <property type="entry name" value="BBE"/>
    <property type="match status" value="1"/>
</dbReference>
<keyword evidence="5" id="KW-0560">Oxidoreductase</keyword>
<evidence type="ECO:0000313" key="9">
    <source>
        <dbReference type="Proteomes" id="UP000507470"/>
    </source>
</evidence>
<protein>
    <recommendedName>
        <fullName evidence="7">FAD-binding PCMH-type domain-containing protein</fullName>
    </recommendedName>
</protein>
<evidence type="ECO:0000256" key="5">
    <source>
        <dbReference type="ARBA" id="ARBA00023002"/>
    </source>
</evidence>
<dbReference type="GO" id="GO:0016491">
    <property type="term" value="F:oxidoreductase activity"/>
    <property type="evidence" value="ECO:0007669"/>
    <property type="project" value="UniProtKB-KW"/>
</dbReference>
<feature type="domain" description="FAD-binding PCMH-type" evidence="7">
    <location>
        <begin position="72"/>
        <end position="262"/>
    </location>
</feature>
<feature type="chain" id="PRO_5026913166" description="FAD-binding PCMH-type domain-containing protein" evidence="6">
    <location>
        <begin position="21"/>
        <end position="526"/>
    </location>
</feature>
<dbReference type="UniPathway" id="UPA00991">
    <property type="reaction ID" value="UER00939"/>
</dbReference>
<dbReference type="InterPro" id="IPR006093">
    <property type="entry name" value="Oxy_OxRdtase_FAD_BS"/>
</dbReference>
<keyword evidence="3" id="KW-0285">Flavoprotein</keyword>
<evidence type="ECO:0000256" key="6">
    <source>
        <dbReference type="SAM" id="SignalP"/>
    </source>
</evidence>
<evidence type="ECO:0000256" key="4">
    <source>
        <dbReference type="ARBA" id="ARBA00022827"/>
    </source>
</evidence>
<proteinExistence type="inferred from homology"/>
<comment type="cofactor">
    <cofactor evidence="1">
        <name>FAD</name>
        <dbReference type="ChEBI" id="CHEBI:57692"/>
    </cofactor>
</comment>
<dbReference type="AlphaFoldDB" id="A0A6J8B4V2"/>
<reference evidence="8 9" key="1">
    <citation type="submission" date="2020-06" db="EMBL/GenBank/DDBJ databases">
        <authorList>
            <person name="Li R."/>
            <person name="Bekaert M."/>
        </authorList>
    </citation>
    <scope>NUCLEOTIDE SEQUENCE [LARGE SCALE GENOMIC DNA]</scope>
    <source>
        <strain evidence="9">wild</strain>
    </source>
</reference>
<gene>
    <name evidence="8" type="ORF">MCOR_13881</name>
</gene>
<evidence type="ECO:0000256" key="2">
    <source>
        <dbReference type="ARBA" id="ARBA00005466"/>
    </source>
</evidence>
<dbReference type="InterPro" id="IPR036318">
    <property type="entry name" value="FAD-bd_PCMH-like_sf"/>
</dbReference>
<keyword evidence="4" id="KW-0274">FAD</keyword>
<dbReference type="InterPro" id="IPR006094">
    <property type="entry name" value="Oxid_FAD_bind_N"/>
</dbReference>
<dbReference type="InterPro" id="IPR016169">
    <property type="entry name" value="FAD-bd_PCMH_sub2"/>
</dbReference>
<evidence type="ECO:0000256" key="1">
    <source>
        <dbReference type="ARBA" id="ARBA00001974"/>
    </source>
</evidence>
<dbReference type="PANTHER" id="PTHR42973:SF39">
    <property type="entry name" value="FAD-BINDING PCMH-TYPE DOMAIN-CONTAINING PROTEIN"/>
    <property type="match status" value="1"/>
</dbReference>
<dbReference type="OrthoDB" id="9983560at2759"/>
<dbReference type="SUPFAM" id="SSF56176">
    <property type="entry name" value="FAD-binding/transporter-associated domain-like"/>
    <property type="match status" value="1"/>
</dbReference>
<dbReference type="EMBL" id="CACVKT020002380">
    <property type="protein sequence ID" value="CAC5377579.1"/>
    <property type="molecule type" value="Genomic_DNA"/>
</dbReference>
<evidence type="ECO:0000313" key="8">
    <source>
        <dbReference type="EMBL" id="CAC5377579.1"/>
    </source>
</evidence>
<organism evidence="8 9">
    <name type="scientific">Mytilus coruscus</name>
    <name type="common">Sea mussel</name>
    <dbReference type="NCBI Taxonomy" id="42192"/>
    <lineage>
        <taxon>Eukaryota</taxon>
        <taxon>Metazoa</taxon>
        <taxon>Spiralia</taxon>
        <taxon>Lophotrochozoa</taxon>
        <taxon>Mollusca</taxon>
        <taxon>Bivalvia</taxon>
        <taxon>Autobranchia</taxon>
        <taxon>Pteriomorphia</taxon>
        <taxon>Mytilida</taxon>
        <taxon>Mytiloidea</taxon>
        <taxon>Mytilidae</taxon>
        <taxon>Mytilinae</taxon>
        <taxon>Mytilus</taxon>
    </lineage>
</organism>
<dbReference type="InterPro" id="IPR016166">
    <property type="entry name" value="FAD-bd_PCMH"/>
</dbReference>
<dbReference type="InterPro" id="IPR012951">
    <property type="entry name" value="BBE"/>
</dbReference>
<sequence length="526" mass="58917">MARLFQLLLTAGILVVFATAVPKTCSKRCYPGNDCFPSLTEIAMFQQLIDGYVVLPSNNTYKDVTYMHNKLFTRFPAIVVMVLSTDDIKQSMLFARKYNLHVVVKSSGHDYIGRSSWSGSIQINLGYMRKMKVMLSSSRSVDGELTVESGANWQEIYQEVDKYNRVVVGGSSQTVSPSGYTLGGGHSILSRMLGLAVDQVLEMTVITVNGSIIKCTNHTSYINNPDGSFSVTSDTSLFWALRGGGGGTFGIVASFTFKLHKVKRQYVKVTMTYPLSINGNSSVGQEVMQFYSNFVKGMPNEWGGYSFLSNAQHVTKTNDSVIGTLGFLYCHYGGWNDSSRKYMDLWNDFHPEWRLEYSVRNISTFWEGFGSVMTDSPWSRVYVTGSFIQEAGLDTSLKDFIVETMTRPINDTNPMYACVGTHLGGRVTDFSDTPVHPGFRHARLCLGCVVAIPDITREDFYIQKGKELSQRLISYGNGTYVNEAAEYMSNWQQNYWGPHYSRLLSIKREVDPDNILTCHHCVGSEL</sequence>
<dbReference type="Gene3D" id="3.30.465.10">
    <property type="match status" value="2"/>
</dbReference>
<dbReference type="GO" id="GO:0071949">
    <property type="term" value="F:FAD binding"/>
    <property type="evidence" value="ECO:0007669"/>
    <property type="project" value="InterPro"/>
</dbReference>
<dbReference type="PROSITE" id="PS51387">
    <property type="entry name" value="FAD_PCMH"/>
    <property type="match status" value="1"/>
</dbReference>
<keyword evidence="9" id="KW-1185">Reference proteome</keyword>
<dbReference type="PANTHER" id="PTHR42973">
    <property type="entry name" value="BINDING OXIDOREDUCTASE, PUTATIVE (AFU_ORTHOLOGUE AFUA_1G17690)-RELATED"/>
    <property type="match status" value="1"/>
</dbReference>
<comment type="similarity">
    <text evidence="2">Belongs to the oxygen-dependent FAD-linked oxidoreductase family.</text>
</comment>